<reference evidence="1 2" key="1">
    <citation type="submission" date="2021-06" db="EMBL/GenBank/DDBJ databases">
        <title>Caerostris darwini draft genome.</title>
        <authorList>
            <person name="Kono N."/>
            <person name="Arakawa K."/>
        </authorList>
    </citation>
    <scope>NUCLEOTIDE SEQUENCE [LARGE SCALE GENOMIC DNA]</scope>
</reference>
<protein>
    <submittedName>
        <fullName evidence="1">Uncharacterized protein</fullName>
    </submittedName>
</protein>
<dbReference type="AlphaFoldDB" id="A0AAV4VRL1"/>
<dbReference type="EMBL" id="BPLQ01013509">
    <property type="protein sequence ID" value="GIY72643.1"/>
    <property type="molecule type" value="Genomic_DNA"/>
</dbReference>
<name>A0AAV4VRL1_9ARAC</name>
<accession>A0AAV4VRL1</accession>
<organism evidence="1 2">
    <name type="scientific">Caerostris darwini</name>
    <dbReference type="NCBI Taxonomy" id="1538125"/>
    <lineage>
        <taxon>Eukaryota</taxon>
        <taxon>Metazoa</taxon>
        <taxon>Ecdysozoa</taxon>
        <taxon>Arthropoda</taxon>
        <taxon>Chelicerata</taxon>
        <taxon>Arachnida</taxon>
        <taxon>Araneae</taxon>
        <taxon>Araneomorphae</taxon>
        <taxon>Entelegynae</taxon>
        <taxon>Araneoidea</taxon>
        <taxon>Araneidae</taxon>
        <taxon>Caerostris</taxon>
    </lineage>
</organism>
<sequence length="84" mass="9137">MHSNICKTSRLGQPEIELTMINNVISSSLPRGCSSHLLGCANLPQRKRNDSTSPGVQTQYCSMAHGTARISELGNWIAPSEKLL</sequence>
<comment type="caution">
    <text evidence="1">The sequence shown here is derived from an EMBL/GenBank/DDBJ whole genome shotgun (WGS) entry which is preliminary data.</text>
</comment>
<gene>
    <name evidence="1" type="ORF">CDAR_604771</name>
</gene>
<evidence type="ECO:0000313" key="2">
    <source>
        <dbReference type="Proteomes" id="UP001054837"/>
    </source>
</evidence>
<evidence type="ECO:0000313" key="1">
    <source>
        <dbReference type="EMBL" id="GIY72643.1"/>
    </source>
</evidence>
<dbReference type="Proteomes" id="UP001054837">
    <property type="component" value="Unassembled WGS sequence"/>
</dbReference>
<proteinExistence type="predicted"/>
<keyword evidence="2" id="KW-1185">Reference proteome</keyword>